<gene>
    <name evidence="2" type="ORF">M421DRAFT_8721</name>
</gene>
<dbReference type="RefSeq" id="XP_033444664.1">
    <property type="nucleotide sequence ID" value="XM_033597602.1"/>
</dbReference>
<sequence length="118" mass="13415">MTKLRNSNKLYNEKIAQERRERQAWEKEERERVRAEKAEEAAERKAQRERDEQARDAQKAVQLPQRGNCKASQIGPNPFPNLFICGLAAATTITLNVLHKHAGHPSVPVTFAKTTPTL</sequence>
<accession>A0A6A5R880</accession>
<dbReference type="Proteomes" id="UP000800082">
    <property type="component" value="Unassembled WGS sequence"/>
</dbReference>
<name>A0A6A5R880_9PLEO</name>
<dbReference type="EMBL" id="ML978993">
    <property type="protein sequence ID" value="KAF1924411.1"/>
    <property type="molecule type" value="Genomic_DNA"/>
</dbReference>
<organism evidence="2 3">
    <name type="scientific">Didymella exigua CBS 183.55</name>
    <dbReference type="NCBI Taxonomy" id="1150837"/>
    <lineage>
        <taxon>Eukaryota</taxon>
        <taxon>Fungi</taxon>
        <taxon>Dikarya</taxon>
        <taxon>Ascomycota</taxon>
        <taxon>Pezizomycotina</taxon>
        <taxon>Dothideomycetes</taxon>
        <taxon>Pleosporomycetidae</taxon>
        <taxon>Pleosporales</taxon>
        <taxon>Pleosporineae</taxon>
        <taxon>Didymellaceae</taxon>
        <taxon>Didymella</taxon>
    </lineage>
</organism>
<keyword evidence="3" id="KW-1185">Reference proteome</keyword>
<evidence type="ECO:0000313" key="3">
    <source>
        <dbReference type="Proteomes" id="UP000800082"/>
    </source>
</evidence>
<feature type="region of interest" description="Disordered" evidence="1">
    <location>
        <begin position="1"/>
        <end position="73"/>
    </location>
</feature>
<dbReference type="AlphaFoldDB" id="A0A6A5R880"/>
<proteinExistence type="predicted"/>
<feature type="compositionally biased region" description="Basic and acidic residues" evidence="1">
    <location>
        <begin position="11"/>
        <end position="58"/>
    </location>
</feature>
<dbReference type="GeneID" id="54355269"/>
<evidence type="ECO:0000313" key="2">
    <source>
        <dbReference type="EMBL" id="KAF1924411.1"/>
    </source>
</evidence>
<protein>
    <submittedName>
        <fullName evidence="2">Uncharacterized protein</fullName>
    </submittedName>
</protein>
<evidence type="ECO:0000256" key="1">
    <source>
        <dbReference type="SAM" id="MobiDB-lite"/>
    </source>
</evidence>
<feature type="compositionally biased region" description="Polar residues" evidence="1">
    <location>
        <begin position="1"/>
        <end position="10"/>
    </location>
</feature>
<reference evidence="2" key="1">
    <citation type="journal article" date="2020" name="Stud. Mycol.">
        <title>101 Dothideomycetes genomes: a test case for predicting lifestyles and emergence of pathogens.</title>
        <authorList>
            <person name="Haridas S."/>
            <person name="Albert R."/>
            <person name="Binder M."/>
            <person name="Bloem J."/>
            <person name="Labutti K."/>
            <person name="Salamov A."/>
            <person name="Andreopoulos B."/>
            <person name="Baker S."/>
            <person name="Barry K."/>
            <person name="Bills G."/>
            <person name="Bluhm B."/>
            <person name="Cannon C."/>
            <person name="Castanera R."/>
            <person name="Culley D."/>
            <person name="Daum C."/>
            <person name="Ezra D."/>
            <person name="Gonzalez J."/>
            <person name="Henrissat B."/>
            <person name="Kuo A."/>
            <person name="Liang C."/>
            <person name="Lipzen A."/>
            <person name="Lutzoni F."/>
            <person name="Magnuson J."/>
            <person name="Mondo S."/>
            <person name="Nolan M."/>
            <person name="Ohm R."/>
            <person name="Pangilinan J."/>
            <person name="Park H.-J."/>
            <person name="Ramirez L."/>
            <person name="Alfaro M."/>
            <person name="Sun H."/>
            <person name="Tritt A."/>
            <person name="Yoshinaga Y."/>
            <person name="Zwiers L.-H."/>
            <person name="Turgeon B."/>
            <person name="Goodwin S."/>
            <person name="Spatafora J."/>
            <person name="Crous P."/>
            <person name="Grigoriev I."/>
        </authorList>
    </citation>
    <scope>NUCLEOTIDE SEQUENCE</scope>
    <source>
        <strain evidence="2">CBS 183.55</strain>
    </source>
</reference>